<reference evidence="1" key="1">
    <citation type="submission" date="2018-05" db="EMBL/GenBank/DDBJ databases">
        <authorList>
            <person name="Lanie J.A."/>
            <person name="Ng W.-L."/>
            <person name="Kazmierczak K.M."/>
            <person name="Andrzejewski T.M."/>
            <person name="Davidsen T.M."/>
            <person name="Wayne K.J."/>
            <person name="Tettelin H."/>
            <person name="Glass J.I."/>
            <person name="Rusch D."/>
            <person name="Podicherti R."/>
            <person name="Tsui H.-C.T."/>
            <person name="Winkler M.E."/>
        </authorList>
    </citation>
    <scope>NUCLEOTIDE SEQUENCE</scope>
</reference>
<feature type="non-terminal residue" evidence="1">
    <location>
        <position position="1"/>
    </location>
</feature>
<organism evidence="1">
    <name type="scientific">marine metagenome</name>
    <dbReference type="NCBI Taxonomy" id="408172"/>
    <lineage>
        <taxon>unclassified sequences</taxon>
        <taxon>metagenomes</taxon>
        <taxon>ecological metagenomes</taxon>
    </lineage>
</organism>
<evidence type="ECO:0000313" key="1">
    <source>
        <dbReference type="EMBL" id="SVC22425.1"/>
    </source>
</evidence>
<accession>A0A382KFR0</accession>
<dbReference type="AlphaFoldDB" id="A0A382KFR0"/>
<name>A0A382KFR0_9ZZZZ</name>
<protein>
    <submittedName>
        <fullName evidence="1">Uncharacterized protein</fullName>
    </submittedName>
</protein>
<dbReference type="EMBL" id="UINC01079942">
    <property type="protein sequence ID" value="SVC22425.1"/>
    <property type="molecule type" value="Genomic_DNA"/>
</dbReference>
<gene>
    <name evidence="1" type="ORF">METZ01_LOCUS275279</name>
</gene>
<proteinExistence type="predicted"/>
<sequence length="38" mass="4469">GLQFWMGGYICCGQGDKLEKNEADHIFYFDMVKARRIK</sequence>